<sequence length="124" mass="12795">MTLMTAQFAGSPAAARRRPAAIRLTRRGRLLLRGIPVMAAAAAATLAVAFLLGVLLSPAAVSADTAAPATQTVTVMPGDSLWTIATTIAPEEDVYEVIAAIDELNGLEGRAPALGEELFIPATR</sequence>
<evidence type="ECO:0000313" key="2">
    <source>
        <dbReference type="Proteomes" id="UP000567246"/>
    </source>
</evidence>
<accession>A0A7W9JJG2</accession>
<name>A0A7W9JJG2_9MICC</name>
<comment type="caution">
    <text evidence="1">The sequence shown here is derived from an EMBL/GenBank/DDBJ whole genome shotgun (WGS) entry which is preliminary data.</text>
</comment>
<gene>
    <name evidence="1" type="ORF">HDA33_001125</name>
</gene>
<dbReference type="AlphaFoldDB" id="A0A7W9JJG2"/>
<reference evidence="1 2" key="1">
    <citation type="submission" date="2020-08" db="EMBL/GenBank/DDBJ databases">
        <title>Sequencing the genomes of 1000 actinobacteria strains.</title>
        <authorList>
            <person name="Klenk H.-P."/>
        </authorList>
    </citation>
    <scope>NUCLEOTIDE SEQUENCE [LARGE SCALE GENOMIC DNA]</scope>
    <source>
        <strain evidence="1 2">DSM 17945</strain>
    </source>
</reference>
<dbReference type="InterPro" id="IPR036779">
    <property type="entry name" value="LysM_dom_sf"/>
</dbReference>
<protein>
    <submittedName>
        <fullName evidence="1">LysM repeat protein</fullName>
    </submittedName>
</protein>
<dbReference type="EMBL" id="JACHMW010000001">
    <property type="protein sequence ID" value="MBB5848561.1"/>
    <property type="molecule type" value="Genomic_DNA"/>
</dbReference>
<keyword evidence="2" id="KW-1185">Reference proteome</keyword>
<dbReference type="RefSeq" id="WP_158494933.1">
    <property type="nucleotide sequence ID" value="NZ_BAABAG010000001.1"/>
</dbReference>
<dbReference type="Gene3D" id="3.10.350.10">
    <property type="entry name" value="LysM domain"/>
    <property type="match status" value="1"/>
</dbReference>
<organism evidence="1 2">
    <name type="scientific">Micrococcus endophyticus</name>
    <dbReference type="NCBI Taxonomy" id="455343"/>
    <lineage>
        <taxon>Bacteria</taxon>
        <taxon>Bacillati</taxon>
        <taxon>Actinomycetota</taxon>
        <taxon>Actinomycetes</taxon>
        <taxon>Micrococcales</taxon>
        <taxon>Micrococcaceae</taxon>
        <taxon>Micrococcus</taxon>
    </lineage>
</organism>
<evidence type="ECO:0000313" key="1">
    <source>
        <dbReference type="EMBL" id="MBB5848561.1"/>
    </source>
</evidence>
<proteinExistence type="predicted"/>
<dbReference type="Proteomes" id="UP000567246">
    <property type="component" value="Unassembled WGS sequence"/>
</dbReference>